<gene>
    <name evidence="1" type="ORF">BGZ65_008518</name>
</gene>
<organism evidence="1 2">
    <name type="scientific">Modicella reniformis</name>
    <dbReference type="NCBI Taxonomy" id="1440133"/>
    <lineage>
        <taxon>Eukaryota</taxon>
        <taxon>Fungi</taxon>
        <taxon>Fungi incertae sedis</taxon>
        <taxon>Mucoromycota</taxon>
        <taxon>Mortierellomycotina</taxon>
        <taxon>Mortierellomycetes</taxon>
        <taxon>Mortierellales</taxon>
        <taxon>Mortierellaceae</taxon>
        <taxon>Modicella</taxon>
    </lineage>
</organism>
<name>A0A9P6MAY0_9FUNG</name>
<dbReference type="SUPFAM" id="SSF52047">
    <property type="entry name" value="RNI-like"/>
    <property type="match status" value="1"/>
</dbReference>
<dbReference type="InterPro" id="IPR032675">
    <property type="entry name" value="LRR_dom_sf"/>
</dbReference>
<dbReference type="OrthoDB" id="2437929at2759"/>
<evidence type="ECO:0000313" key="2">
    <source>
        <dbReference type="Proteomes" id="UP000749646"/>
    </source>
</evidence>
<accession>A0A9P6MAY0</accession>
<dbReference type="Proteomes" id="UP000749646">
    <property type="component" value="Unassembled WGS sequence"/>
</dbReference>
<keyword evidence="2" id="KW-1185">Reference proteome</keyword>
<protein>
    <submittedName>
        <fullName evidence="1">Uncharacterized protein</fullName>
    </submittedName>
</protein>
<evidence type="ECO:0000313" key="1">
    <source>
        <dbReference type="EMBL" id="KAF9986199.1"/>
    </source>
</evidence>
<dbReference type="AlphaFoldDB" id="A0A9P6MAY0"/>
<sequence>MLEAYPNGLRSLVLNYVCSYDSFWITIVKRGTLARSLLKYSANTIEFLHLRDVAYWIHEIEFYIDKPQNEFSTCSKIELAITTVRQIGLLLKAVKSFESVIGLTGLTLEEWESNLDSICEHLVSKDIWRCYRVNRTWRDIFGPHRYKEIKFASLDSSQTRDILNNAYRIQRLIVDLSDAGYFIDAPCTQLRELNCMNMGHLPWEDEDDTEEIWYPIHIWREINPSDNALLLIGKNPGLQSLDVSYHAGRIHLRPFTSDILSALSSHPSLIRIRIDLLLDLTTYMKLLSHLPRSLQELELDIGADIPYSEAYATTIPLQLSQPTNLRRLSFMQSLENYEDLLLIPLLKQSPLLEYLVLPQVLELEFASGIIPALIGHCPNLQSFQHRSGGGDEWFESVCTLLEAYPNGLRRLALNYSWYPWYPGPSSEGPNSGALVRALLKHSTNTIEDLELRGHVDNWGKGIISLLERCPNLRKLRVRGTYQSLDDIVRQSSWRAVSPRTTDSIALGFSKPSAIESVVRD</sequence>
<proteinExistence type="predicted"/>
<dbReference type="EMBL" id="JAAAHW010003247">
    <property type="protein sequence ID" value="KAF9986199.1"/>
    <property type="molecule type" value="Genomic_DNA"/>
</dbReference>
<dbReference type="Gene3D" id="3.80.10.10">
    <property type="entry name" value="Ribonuclease Inhibitor"/>
    <property type="match status" value="1"/>
</dbReference>
<reference evidence="1" key="1">
    <citation type="journal article" date="2020" name="Fungal Divers.">
        <title>Resolving the Mortierellaceae phylogeny through synthesis of multi-gene phylogenetics and phylogenomics.</title>
        <authorList>
            <person name="Vandepol N."/>
            <person name="Liber J."/>
            <person name="Desiro A."/>
            <person name="Na H."/>
            <person name="Kennedy M."/>
            <person name="Barry K."/>
            <person name="Grigoriev I.V."/>
            <person name="Miller A.N."/>
            <person name="O'Donnell K."/>
            <person name="Stajich J.E."/>
            <person name="Bonito G."/>
        </authorList>
    </citation>
    <scope>NUCLEOTIDE SEQUENCE</scope>
    <source>
        <strain evidence="1">MES-2147</strain>
    </source>
</reference>
<comment type="caution">
    <text evidence="1">The sequence shown here is derived from an EMBL/GenBank/DDBJ whole genome shotgun (WGS) entry which is preliminary data.</text>
</comment>